<evidence type="ECO:0000256" key="7">
    <source>
        <dbReference type="ARBA" id="ARBA00023125"/>
    </source>
</evidence>
<evidence type="ECO:0000256" key="6">
    <source>
        <dbReference type="ARBA" id="ARBA00022843"/>
    </source>
</evidence>
<evidence type="ECO:0000313" key="11">
    <source>
        <dbReference type="EMBL" id="KAK7898511.1"/>
    </source>
</evidence>
<proteinExistence type="predicted"/>
<evidence type="ECO:0000256" key="3">
    <source>
        <dbReference type="ARBA" id="ARBA00022723"/>
    </source>
</evidence>
<feature type="region of interest" description="Disordered" evidence="9">
    <location>
        <begin position="1321"/>
        <end position="1342"/>
    </location>
</feature>
<evidence type="ECO:0000256" key="1">
    <source>
        <dbReference type="ARBA" id="ARBA00022499"/>
    </source>
</evidence>
<comment type="caution">
    <text evidence="11">The sequence shown here is derived from an EMBL/GenBank/DDBJ whole genome shotgun (WGS) entry which is preliminary data.</text>
</comment>
<feature type="compositionally biased region" description="Pro residues" evidence="9">
    <location>
        <begin position="1321"/>
        <end position="1333"/>
    </location>
</feature>
<evidence type="ECO:0000256" key="8">
    <source>
        <dbReference type="PROSITE-ProRule" id="PRU00309"/>
    </source>
</evidence>
<dbReference type="InterPro" id="IPR011017">
    <property type="entry name" value="TRASH_dom"/>
</dbReference>
<keyword evidence="2" id="KW-0597">Phosphoprotein</keyword>
<evidence type="ECO:0000256" key="2">
    <source>
        <dbReference type="ARBA" id="ARBA00022553"/>
    </source>
</evidence>
<keyword evidence="4 8" id="KW-0863">Zinc-finger</keyword>
<feature type="region of interest" description="Disordered" evidence="9">
    <location>
        <begin position="118"/>
        <end position="164"/>
    </location>
</feature>
<feature type="domain" description="THAP-type" evidence="10">
    <location>
        <begin position="4"/>
        <end position="90"/>
    </location>
</feature>
<dbReference type="SMART" id="SM00980">
    <property type="entry name" value="THAP"/>
    <property type="match status" value="1"/>
</dbReference>
<evidence type="ECO:0000256" key="4">
    <source>
        <dbReference type="ARBA" id="ARBA00022771"/>
    </source>
</evidence>
<evidence type="ECO:0000313" key="12">
    <source>
        <dbReference type="Proteomes" id="UP001460270"/>
    </source>
</evidence>
<dbReference type="InterPro" id="IPR057926">
    <property type="entry name" value="QRICH1_dom"/>
</dbReference>
<keyword evidence="1" id="KW-1017">Isopeptide bond</keyword>
<dbReference type="PANTHER" id="PTHR45736">
    <property type="entry name" value="ZINC FINGER MYM-TYPE PROTEIN"/>
    <property type="match status" value="1"/>
</dbReference>
<dbReference type="SMART" id="SM00746">
    <property type="entry name" value="TRASH"/>
    <property type="match status" value="10"/>
</dbReference>
<feature type="region of interest" description="Disordered" evidence="9">
    <location>
        <begin position="790"/>
        <end position="831"/>
    </location>
</feature>
<keyword evidence="5" id="KW-0862">Zinc</keyword>
<keyword evidence="7 8" id="KW-0238">DNA-binding</keyword>
<name>A0AAW0NQZ0_9GOBI</name>
<dbReference type="Pfam" id="PF24900">
    <property type="entry name" value="TRASH_ZMYM4"/>
    <property type="match status" value="1"/>
</dbReference>
<accession>A0AAW0NQZ0</accession>
<dbReference type="InterPro" id="IPR006612">
    <property type="entry name" value="THAP_Znf"/>
</dbReference>
<feature type="compositionally biased region" description="Polar residues" evidence="9">
    <location>
        <begin position="199"/>
        <end position="222"/>
    </location>
</feature>
<dbReference type="InterPro" id="IPR051284">
    <property type="entry name" value="ZnF_MYMT-QRICH1"/>
</dbReference>
<dbReference type="Pfam" id="PF05485">
    <property type="entry name" value="THAP"/>
    <property type="match status" value="1"/>
</dbReference>
<evidence type="ECO:0000256" key="5">
    <source>
        <dbReference type="ARBA" id="ARBA00022833"/>
    </source>
</evidence>
<dbReference type="Pfam" id="PF25561">
    <property type="entry name" value="QRICH1"/>
    <property type="match status" value="1"/>
</dbReference>
<evidence type="ECO:0000259" key="10">
    <source>
        <dbReference type="PROSITE" id="PS50950"/>
    </source>
</evidence>
<gene>
    <name evidence="11" type="ORF">WMY93_019364</name>
</gene>
<feature type="region of interest" description="Disordered" evidence="9">
    <location>
        <begin position="196"/>
        <end position="241"/>
    </location>
</feature>
<sequence>MKTMRVDKSKCSVELCTHMHNCLHRVPATEPLRSEWIHFIFRGNLPFHVGKTLFVCSNHFEVECFCNFRQYSEGFSQRLRLKEGAVPTIYTNDYYRSTVTDTMEMDQMEAASSYMVKSTEACDEPEEVKTEDIKLEVQNSPVLEENSSTSETDDSKLQDEPISGNLAATSSYALDELMDIGTVDQEEQEAQIKMEDNTMDTNVSQSPDLSNTGSSSPATLVNGSKEKPAPSIESDSSSPAVIQVKDEPLDEEYDRAMTSTAAVKDEEEPQKNDLQIGAVFSVPPEKPVQPPAAAHMSCSRCKKSLVKGQTAFQRKGSPSVYCSTSCLTANLKKSERTCHQCRSVISRSQEVIVCPDALGEVKNFCCQNCLYAFKRQTKPLPSTSTETLCSMCSRYAPSKHEVTLCGIQHKLCSDDCFQKFRTTNKLTMAGCVQCGSFFSAKPLLLILSDGNRTLCNQDCLTKYKAKNLSTPFCTMCRSHRLMSEMVDNTNPDNSVNLFCSTSCIMAYKVQTVSTSGVRLSCDTCMKITVPSYHLAMSDTSIRNFCSLPCVLAFQEKFKKQPTLSNVFTKLPAAGTIPQVTIAPQPTSSVSAPPLPKNLFCRQCDSKVITKPEVLQMEDKLIFFCNQNCLLNFKTSNFLFNVCDYCKVEKVTREVKRIMSKNCNFCSDGCKLLYRHDLTKSWGKHCHSCSFCHCVSKKVLSAHYGTAVEEFCSDECRSKYTMLFCHVAKCDFCSRKGKLKQNLPLLGDTKHFCDLICLLRFCIKTTQDQGLLKLKAATPVIANVMSLASSTAQTKEKREKEPVPVSTSEIKSPITTRTTSTTTTKPSPPPAKILKNKALLCKPLVQNKGVSCKTQTTDTGMQTDKSTPDVLILPVPVPVYVPVPMGMYSQCTPHPLGLPFPLPVPMFLPVAMNNAEKIMQTIQQIKEKIPSDPFEAELILMAEMVAEDTEEKPKEKPAEKQSSRTDAPVIEDCNSMYSGSDLDNYELTSFLNTWEDTEAGHRTPGRPFVNEKLTPLIDIPVGTPNVQYNDNRTYSPPPMDLEADQTIESLEALSHLREAAARAPSPPARHPRKAREKRRVRISSVLFRIVTSKIIFTCFFLKGRKPKRPKTPEPEVPSAPNDNALAQKLKSEYGLDAWKHWVQWRRNQTDLQKLRIGSRPFELREDVLQCTTAELSLCLCFFISEIKRPNGEPYSPDSLYYLCLGIQKHLFDNGRVENIFMDRFYGRFSSEFTKLLEDFKPIVTSSGYIHSRVEESFLWECKQLGAYSPIVLLNTLLFFCCKHFNFRTVEQHRQLSFAHVMRCTKTDPSNNKTTFLRFYPPVPLPSPSPSPTDPDAPAAKKRKEDPIEEVLEMPENIENPLRCPVRLYEFYLSKCSESVKQRTNLFYLHPERCCVPNSPLWFSSTPLDDDTMASMLVRILSMRELHPKFNSNQGNDELEQDPDDKPYVPEEEESD</sequence>
<dbReference type="PROSITE" id="PS50950">
    <property type="entry name" value="ZF_THAP"/>
    <property type="match status" value="1"/>
</dbReference>
<protein>
    <recommendedName>
        <fullName evidence="10">THAP-type domain-containing protein</fullName>
    </recommendedName>
</protein>
<organism evidence="11 12">
    <name type="scientific">Mugilogobius chulae</name>
    <name type="common">yellowstripe goby</name>
    <dbReference type="NCBI Taxonomy" id="88201"/>
    <lineage>
        <taxon>Eukaryota</taxon>
        <taxon>Metazoa</taxon>
        <taxon>Chordata</taxon>
        <taxon>Craniata</taxon>
        <taxon>Vertebrata</taxon>
        <taxon>Euteleostomi</taxon>
        <taxon>Actinopterygii</taxon>
        <taxon>Neopterygii</taxon>
        <taxon>Teleostei</taxon>
        <taxon>Neoteleostei</taxon>
        <taxon>Acanthomorphata</taxon>
        <taxon>Gobiaria</taxon>
        <taxon>Gobiiformes</taxon>
        <taxon>Gobioidei</taxon>
        <taxon>Gobiidae</taxon>
        <taxon>Gobionellinae</taxon>
        <taxon>Mugilogobius</taxon>
    </lineage>
</organism>
<feature type="region of interest" description="Disordered" evidence="9">
    <location>
        <begin position="1427"/>
        <end position="1454"/>
    </location>
</feature>
<reference evidence="12" key="1">
    <citation type="submission" date="2024-04" db="EMBL/GenBank/DDBJ databases">
        <title>Salinicola lusitanus LLJ914,a marine bacterium isolated from the Okinawa Trough.</title>
        <authorList>
            <person name="Li J."/>
        </authorList>
    </citation>
    <scope>NUCLEOTIDE SEQUENCE [LARGE SCALE GENOMIC DNA]</scope>
</reference>
<dbReference type="PANTHER" id="PTHR45736:SF5">
    <property type="entry name" value="ZINC FINGER MYM-TYPE PROTEIN 4"/>
    <property type="match status" value="1"/>
</dbReference>
<dbReference type="SMART" id="SM00692">
    <property type="entry name" value="DM3"/>
    <property type="match status" value="1"/>
</dbReference>
<keyword evidence="3" id="KW-0479">Metal-binding</keyword>
<dbReference type="GO" id="GO:0008270">
    <property type="term" value="F:zinc ion binding"/>
    <property type="evidence" value="ECO:0007669"/>
    <property type="project" value="UniProtKB-KW"/>
</dbReference>
<dbReference type="EMBL" id="JBBPFD010000014">
    <property type="protein sequence ID" value="KAK7898511.1"/>
    <property type="molecule type" value="Genomic_DNA"/>
</dbReference>
<keyword evidence="12" id="KW-1185">Reference proteome</keyword>
<dbReference type="Proteomes" id="UP001460270">
    <property type="component" value="Unassembled WGS sequence"/>
</dbReference>
<keyword evidence="6" id="KW-0832">Ubl conjugation</keyword>
<dbReference type="GO" id="GO:0003677">
    <property type="term" value="F:DNA binding"/>
    <property type="evidence" value="ECO:0007669"/>
    <property type="project" value="UniProtKB-UniRule"/>
</dbReference>
<dbReference type="InterPro" id="IPR021893">
    <property type="entry name" value="ZMYM2-like_C"/>
</dbReference>
<dbReference type="Pfam" id="PF12012">
    <property type="entry name" value="DUF3504"/>
    <property type="match status" value="1"/>
</dbReference>
<dbReference type="SUPFAM" id="SSF57716">
    <property type="entry name" value="Glucocorticoid receptor-like (DNA-binding domain)"/>
    <property type="match status" value="2"/>
</dbReference>
<feature type="compositionally biased region" description="Low complexity" evidence="9">
    <location>
        <begin position="809"/>
        <end position="824"/>
    </location>
</feature>
<evidence type="ECO:0000256" key="9">
    <source>
        <dbReference type="SAM" id="MobiDB-lite"/>
    </source>
</evidence>